<evidence type="ECO:0000313" key="1">
    <source>
        <dbReference type="EMBL" id="KIK41863.1"/>
    </source>
</evidence>
<gene>
    <name evidence="1" type="ORF">CY34DRAFT_805563</name>
</gene>
<dbReference type="Proteomes" id="UP000054485">
    <property type="component" value="Unassembled WGS sequence"/>
</dbReference>
<evidence type="ECO:0000313" key="2">
    <source>
        <dbReference type="Proteomes" id="UP000054485"/>
    </source>
</evidence>
<dbReference type="HOGENOM" id="CLU_2795629_0_0_1"/>
<sequence length="68" mass="7976">MPRNGGKTFILLSLFFRTERVRRRKKYVLHSKIKRHLRSKVRVWRRVTDTSGGSLCWASSNVMPAAEC</sequence>
<reference evidence="1 2" key="1">
    <citation type="submission" date="2014-04" db="EMBL/GenBank/DDBJ databases">
        <authorList>
            <consortium name="DOE Joint Genome Institute"/>
            <person name="Kuo A."/>
            <person name="Ruytinx J."/>
            <person name="Rineau F."/>
            <person name="Colpaert J."/>
            <person name="Kohler A."/>
            <person name="Nagy L.G."/>
            <person name="Floudas D."/>
            <person name="Copeland A."/>
            <person name="Barry K.W."/>
            <person name="Cichocki N."/>
            <person name="Veneault-Fourrey C."/>
            <person name="LaButti K."/>
            <person name="Lindquist E.A."/>
            <person name="Lipzen A."/>
            <person name="Lundell T."/>
            <person name="Morin E."/>
            <person name="Murat C."/>
            <person name="Sun H."/>
            <person name="Tunlid A."/>
            <person name="Henrissat B."/>
            <person name="Grigoriev I.V."/>
            <person name="Hibbett D.S."/>
            <person name="Martin F."/>
            <person name="Nordberg H.P."/>
            <person name="Cantor M.N."/>
            <person name="Hua S.X."/>
        </authorList>
    </citation>
    <scope>NUCLEOTIDE SEQUENCE [LARGE SCALE GENOMIC DNA]</scope>
    <source>
        <strain evidence="1 2">UH-Slu-Lm8-n1</strain>
    </source>
</reference>
<name>A0A0D0BEZ4_9AGAM</name>
<dbReference type="EMBL" id="KN835255">
    <property type="protein sequence ID" value="KIK41863.1"/>
    <property type="molecule type" value="Genomic_DNA"/>
</dbReference>
<proteinExistence type="predicted"/>
<organism evidence="1 2">
    <name type="scientific">Suillus luteus UH-Slu-Lm8-n1</name>
    <dbReference type="NCBI Taxonomy" id="930992"/>
    <lineage>
        <taxon>Eukaryota</taxon>
        <taxon>Fungi</taxon>
        <taxon>Dikarya</taxon>
        <taxon>Basidiomycota</taxon>
        <taxon>Agaricomycotina</taxon>
        <taxon>Agaricomycetes</taxon>
        <taxon>Agaricomycetidae</taxon>
        <taxon>Boletales</taxon>
        <taxon>Suillineae</taxon>
        <taxon>Suillaceae</taxon>
        <taxon>Suillus</taxon>
    </lineage>
</organism>
<accession>A0A0D0BEZ4</accession>
<reference evidence="2" key="2">
    <citation type="submission" date="2015-01" db="EMBL/GenBank/DDBJ databases">
        <title>Evolutionary Origins and Diversification of the Mycorrhizal Mutualists.</title>
        <authorList>
            <consortium name="DOE Joint Genome Institute"/>
            <consortium name="Mycorrhizal Genomics Consortium"/>
            <person name="Kohler A."/>
            <person name="Kuo A."/>
            <person name="Nagy L.G."/>
            <person name="Floudas D."/>
            <person name="Copeland A."/>
            <person name="Barry K.W."/>
            <person name="Cichocki N."/>
            <person name="Veneault-Fourrey C."/>
            <person name="LaButti K."/>
            <person name="Lindquist E.A."/>
            <person name="Lipzen A."/>
            <person name="Lundell T."/>
            <person name="Morin E."/>
            <person name="Murat C."/>
            <person name="Riley R."/>
            <person name="Ohm R."/>
            <person name="Sun H."/>
            <person name="Tunlid A."/>
            <person name="Henrissat B."/>
            <person name="Grigoriev I.V."/>
            <person name="Hibbett D.S."/>
            <person name="Martin F."/>
        </authorList>
    </citation>
    <scope>NUCLEOTIDE SEQUENCE [LARGE SCALE GENOMIC DNA]</scope>
    <source>
        <strain evidence="2">UH-Slu-Lm8-n1</strain>
    </source>
</reference>
<keyword evidence="2" id="KW-1185">Reference proteome</keyword>
<dbReference type="AlphaFoldDB" id="A0A0D0BEZ4"/>
<protein>
    <submittedName>
        <fullName evidence="1">Uncharacterized protein</fullName>
    </submittedName>
</protein>
<dbReference type="InParanoid" id="A0A0D0BEZ4"/>